<protein>
    <recommendedName>
        <fullName evidence="2">Stress response regulator gls24 homolog</fullName>
    </recommendedName>
</protein>
<evidence type="ECO:0000313" key="4">
    <source>
        <dbReference type="EMBL" id="AUI72266.1"/>
    </source>
</evidence>
<name>A0A2K9HKC5_9LACO</name>
<dbReference type="OrthoDB" id="9808942at2"/>
<comment type="similarity">
    <text evidence="1">Belongs to the asp23 family.</text>
</comment>
<gene>
    <name evidence="4" type="ORF">LA20249_08755</name>
</gene>
<organism evidence="4 5">
    <name type="scientific">Companilactobacillus alimentarius DSM 20249</name>
    <dbReference type="NCBI Taxonomy" id="1423720"/>
    <lineage>
        <taxon>Bacteria</taxon>
        <taxon>Bacillati</taxon>
        <taxon>Bacillota</taxon>
        <taxon>Bacilli</taxon>
        <taxon>Lactobacillales</taxon>
        <taxon>Lactobacillaceae</taxon>
        <taxon>Companilactobacillus</taxon>
    </lineage>
</organism>
<dbReference type="Pfam" id="PF03780">
    <property type="entry name" value="Asp23"/>
    <property type="match status" value="1"/>
</dbReference>
<feature type="compositionally biased region" description="Low complexity" evidence="3">
    <location>
        <begin position="1"/>
        <end position="15"/>
    </location>
</feature>
<dbReference type="Proteomes" id="UP000234653">
    <property type="component" value="Chromosome"/>
</dbReference>
<reference evidence="4 5" key="1">
    <citation type="submission" date="2016-12" db="EMBL/GenBank/DDBJ databases">
        <title>The whole genome sequencing and assembly of Lactobacillus alimentarius DSM 20249T strain.</title>
        <authorList>
            <person name="Lee Y.-J."/>
            <person name="Yi H."/>
            <person name="Bahn Y.-S."/>
            <person name="Kim J.F."/>
            <person name="Lee D.-W."/>
        </authorList>
    </citation>
    <scope>NUCLEOTIDE SEQUENCE [LARGE SCALE GENOMIC DNA]</scope>
    <source>
        <strain evidence="4 5">DSM 20249</strain>
    </source>
</reference>
<dbReference type="PANTHER" id="PTHR34297">
    <property type="entry name" value="HYPOTHETICAL CYTOSOLIC PROTEIN-RELATED"/>
    <property type="match status" value="1"/>
</dbReference>
<dbReference type="STRING" id="1423720.FC67_GL000265"/>
<dbReference type="PANTHER" id="PTHR34297:SF3">
    <property type="entry name" value="ALKALINE SHOCK PROTEIN 23"/>
    <property type="match status" value="1"/>
</dbReference>
<accession>A0A2K9HKC5</accession>
<dbReference type="InterPro" id="IPR005531">
    <property type="entry name" value="Asp23"/>
</dbReference>
<proteinExistence type="inferred from homology"/>
<feature type="region of interest" description="Disordered" evidence="3">
    <location>
        <begin position="125"/>
        <end position="147"/>
    </location>
</feature>
<evidence type="ECO:0000256" key="1">
    <source>
        <dbReference type="ARBA" id="ARBA00005721"/>
    </source>
</evidence>
<dbReference type="AlphaFoldDB" id="A0A2K9HKC5"/>
<evidence type="ECO:0000313" key="5">
    <source>
        <dbReference type="Proteomes" id="UP000234653"/>
    </source>
</evidence>
<dbReference type="RefSeq" id="WP_057738006.1">
    <property type="nucleotide sequence ID" value="NZ_AZDQ01000008.1"/>
</dbReference>
<feature type="compositionally biased region" description="Basic and acidic residues" evidence="3">
    <location>
        <begin position="136"/>
        <end position="147"/>
    </location>
</feature>
<keyword evidence="5" id="KW-1185">Reference proteome</keyword>
<sequence>MVNSQTNSQNSQGSQAKSVQKELNFSDKVLEKIASQTAHSIDGVLSLSGGAISNLTDRFVDNPTKGVDVENEDDKLSFELKAILEYGKSAPQIFDRVVNSVARSVKEMTGKEVDKITLNVDDLMTHSEWSKQQNSKKNDNNDDNKEE</sequence>
<feature type="region of interest" description="Disordered" evidence="3">
    <location>
        <begin position="1"/>
        <end position="20"/>
    </location>
</feature>
<dbReference type="KEGG" id="lali:LA20249_08755"/>
<evidence type="ECO:0000256" key="3">
    <source>
        <dbReference type="SAM" id="MobiDB-lite"/>
    </source>
</evidence>
<dbReference type="EMBL" id="CP018867">
    <property type="protein sequence ID" value="AUI72266.1"/>
    <property type="molecule type" value="Genomic_DNA"/>
</dbReference>
<evidence type="ECO:0000256" key="2">
    <source>
        <dbReference type="ARBA" id="ARBA00039575"/>
    </source>
</evidence>